<organism evidence="2 3">
    <name type="scientific">Polarella glacialis</name>
    <name type="common">Dinoflagellate</name>
    <dbReference type="NCBI Taxonomy" id="89957"/>
    <lineage>
        <taxon>Eukaryota</taxon>
        <taxon>Sar</taxon>
        <taxon>Alveolata</taxon>
        <taxon>Dinophyceae</taxon>
        <taxon>Suessiales</taxon>
        <taxon>Suessiaceae</taxon>
        <taxon>Polarella</taxon>
    </lineage>
</organism>
<keyword evidence="3" id="KW-1185">Reference proteome</keyword>
<reference evidence="2" key="1">
    <citation type="submission" date="2021-02" db="EMBL/GenBank/DDBJ databases">
        <authorList>
            <person name="Dougan E. K."/>
            <person name="Rhodes N."/>
            <person name="Thang M."/>
            <person name="Chan C."/>
        </authorList>
    </citation>
    <scope>NUCLEOTIDE SEQUENCE</scope>
</reference>
<feature type="region of interest" description="Disordered" evidence="1">
    <location>
        <begin position="46"/>
        <end position="65"/>
    </location>
</feature>
<dbReference type="EMBL" id="CAJNNV010005859">
    <property type="protein sequence ID" value="CAE8592748.1"/>
    <property type="molecule type" value="Genomic_DNA"/>
</dbReference>
<dbReference type="AlphaFoldDB" id="A0A813DVN1"/>
<evidence type="ECO:0000313" key="2">
    <source>
        <dbReference type="EMBL" id="CAE8592748.1"/>
    </source>
</evidence>
<comment type="caution">
    <text evidence="2">The sequence shown here is derived from an EMBL/GenBank/DDBJ whole genome shotgun (WGS) entry which is preliminary data.</text>
</comment>
<proteinExistence type="predicted"/>
<sequence>MKQTQLLVVKGRSRLALPRLCVTLCSAAAFGLCFDKQLAWITPTGFRPTGRGGSPETGEEESSALSFDRVSNELGRLGRLARFEPITVEAIEEDFAAIQAQTEQLMKTLHEMETIPNIDQHEKLAKLEAIQLLQQEEQEQLEAFVDLQRRVLTEQEAVQERHAEQLETIMQLQASSIKDLTAVLKELEGVGAAGRDLQNHKLDAFIQQQTHNQLILQHRYDSLLASQDEVREAQAGQQAKQQEQIKGILQQETLKQMQLRDSLQQALTMQDKRSTDIETFTKDSLRRMGTQHATLMQNLLMLYHQEAKQTVSLQSQVKKMQADLQLQDLKRQSELKKSQTMKVGFFSRLFGAKEKHETV</sequence>
<name>A0A813DVN1_POLGL</name>
<gene>
    <name evidence="2" type="ORF">PGLA1383_LOCUS11380</name>
</gene>
<evidence type="ECO:0000256" key="1">
    <source>
        <dbReference type="SAM" id="MobiDB-lite"/>
    </source>
</evidence>
<accession>A0A813DVN1</accession>
<dbReference type="Proteomes" id="UP000654075">
    <property type="component" value="Unassembled WGS sequence"/>
</dbReference>
<evidence type="ECO:0000313" key="3">
    <source>
        <dbReference type="Proteomes" id="UP000654075"/>
    </source>
</evidence>
<protein>
    <submittedName>
        <fullName evidence="2">Uncharacterized protein</fullName>
    </submittedName>
</protein>